<evidence type="ECO:0000313" key="2">
    <source>
        <dbReference type="EMBL" id="KIF46860.1"/>
    </source>
</evidence>
<comment type="caution">
    <text evidence="2">The sequence shown here is derived from an EMBL/GenBank/DDBJ whole genome shotgun (WGS) entry which is preliminary data.</text>
</comment>
<dbReference type="EMBL" id="JPRD01000070">
    <property type="protein sequence ID" value="KIF46860.1"/>
    <property type="molecule type" value="Genomic_DNA"/>
</dbReference>
<organism evidence="2 3">
    <name type="scientific">Vibrio owensii CAIM 1854 = LMG 25443</name>
    <dbReference type="NCBI Taxonomy" id="1229493"/>
    <lineage>
        <taxon>Bacteria</taxon>
        <taxon>Pseudomonadati</taxon>
        <taxon>Pseudomonadota</taxon>
        <taxon>Gammaproteobacteria</taxon>
        <taxon>Vibrionales</taxon>
        <taxon>Vibrionaceae</taxon>
        <taxon>Vibrio</taxon>
    </lineage>
</organism>
<evidence type="ECO:0000256" key="1">
    <source>
        <dbReference type="SAM" id="SignalP"/>
    </source>
</evidence>
<feature type="signal peptide" evidence="1">
    <location>
        <begin position="1"/>
        <end position="20"/>
    </location>
</feature>
<keyword evidence="1" id="KW-0732">Signal</keyword>
<name>A0A0C1YNY2_9VIBR</name>
<accession>A0A0C1YNY2</accession>
<dbReference type="PATRIC" id="fig|1229493.5.peg.5508"/>
<reference evidence="2 3" key="1">
    <citation type="submission" date="2014-07" db="EMBL/GenBank/DDBJ databases">
        <title>Unique and conserved regions in Vibrio harveyi and related species in comparison with the shrimp pathogen Vibrio harveyi CAIM 1792.</title>
        <authorList>
            <person name="Espinoza-Valles I."/>
            <person name="Vora G."/>
            <person name="Leekitcharoenphon P."/>
            <person name="Ussery D."/>
            <person name="Hoj L."/>
            <person name="Gomez-Gil B."/>
        </authorList>
    </citation>
    <scope>NUCLEOTIDE SEQUENCE [LARGE SCALE GENOMIC DNA]</scope>
    <source>
        <strain evidence="3">CAIM 1854 / LMG 25443</strain>
    </source>
</reference>
<dbReference type="AlphaFoldDB" id="A0A0C1YNY2"/>
<protein>
    <submittedName>
        <fullName evidence="2">Uncharacterized protein</fullName>
    </submittedName>
</protein>
<feature type="chain" id="PRO_5002143981" evidence="1">
    <location>
        <begin position="21"/>
        <end position="140"/>
    </location>
</feature>
<dbReference type="RefSeq" id="WP_020195617.1">
    <property type="nucleotide sequence ID" value="NZ_BAOH01000025.1"/>
</dbReference>
<dbReference type="Proteomes" id="UP000031586">
    <property type="component" value="Unassembled WGS sequence"/>
</dbReference>
<evidence type="ECO:0000313" key="3">
    <source>
        <dbReference type="Proteomes" id="UP000031586"/>
    </source>
</evidence>
<proteinExistence type="predicted"/>
<gene>
    <name evidence="2" type="ORF">H735_28440</name>
</gene>
<sequence>MKTIKLLGLLTLITSSVASANTAITFPGEGSSVPDAPVTFPTSSKTPITFYNGFTIKDGIFRSEVNTCVVVVDNPEYETKLIWEGKTPKLLIVSNTDPFPCRAGFTDAMEVDLTAFLQNIPPHIFEYLEVVNRVNMQRSF</sequence>